<feature type="active site" description="Charge relay system" evidence="5">
    <location>
        <position position="152"/>
    </location>
</feature>
<evidence type="ECO:0000256" key="6">
    <source>
        <dbReference type="SAM" id="SignalP"/>
    </source>
</evidence>
<feature type="signal peptide" evidence="6">
    <location>
        <begin position="1"/>
        <end position="27"/>
    </location>
</feature>
<dbReference type="InterPro" id="IPR015500">
    <property type="entry name" value="Peptidase_S8_subtilisin-rel"/>
</dbReference>
<keyword evidence="4 5" id="KW-0720">Serine protease</keyword>
<evidence type="ECO:0000256" key="3">
    <source>
        <dbReference type="ARBA" id="ARBA00022801"/>
    </source>
</evidence>
<dbReference type="Gene3D" id="3.40.50.200">
    <property type="entry name" value="Peptidase S8/S53 domain"/>
    <property type="match status" value="1"/>
</dbReference>
<feature type="chain" id="PRO_5020280050" evidence="6">
    <location>
        <begin position="28"/>
        <end position="828"/>
    </location>
</feature>
<dbReference type="PRINTS" id="PR00723">
    <property type="entry name" value="SUBTILISIN"/>
</dbReference>
<comment type="similarity">
    <text evidence="1 5">Belongs to the peptidase S8 family.</text>
</comment>
<dbReference type="PROSITE" id="PS00137">
    <property type="entry name" value="SUBTILASE_HIS"/>
    <property type="match status" value="1"/>
</dbReference>
<dbReference type="PROSITE" id="PS51892">
    <property type="entry name" value="SUBTILASE"/>
    <property type="match status" value="1"/>
</dbReference>
<dbReference type="InterPro" id="IPR001119">
    <property type="entry name" value="SLH_dom"/>
</dbReference>
<proteinExistence type="inferred from homology"/>
<dbReference type="AlphaFoldDB" id="A0A4Q1JZ82"/>
<feature type="active site" description="Charge relay system" evidence="5">
    <location>
        <position position="405"/>
    </location>
</feature>
<evidence type="ECO:0000313" key="9">
    <source>
        <dbReference type="Proteomes" id="UP000289784"/>
    </source>
</evidence>
<dbReference type="SUPFAM" id="SSF52743">
    <property type="entry name" value="Subtilisin-like"/>
    <property type="match status" value="1"/>
</dbReference>
<name>A0A4Q1JZ82_9GAMM</name>
<dbReference type="InterPro" id="IPR023828">
    <property type="entry name" value="Peptidase_S8_Ser-AS"/>
</dbReference>
<accession>A0A4Q1JZ82</accession>
<evidence type="ECO:0000313" key="8">
    <source>
        <dbReference type="EMBL" id="RXR08477.1"/>
    </source>
</evidence>
<keyword evidence="9" id="KW-1185">Reference proteome</keyword>
<dbReference type="OrthoDB" id="9790784at2"/>
<feature type="domain" description="SLH" evidence="7">
    <location>
        <begin position="606"/>
        <end position="669"/>
    </location>
</feature>
<protein>
    <submittedName>
        <fullName evidence="8">Peptidase S8</fullName>
    </submittedName>
</protein>
<keyword evidence="2 5" id="KW-0645">Protease</keyword>
<dbReference type="InterPro" id="IPR000209">
    <property type="entry name" value="Peptidase_S8/S53_dom"/>
</dbReference>
<dbReference type="Proteomes" id="UP000289784">
    <property type="component" value="Unassembled WGS sequence"/>
</dbReference>
<reference evidence="8 9" key="1">
    <citation type="submission" date="2019-01" db="EMBL/GenBank/DDBJ databases">
        <title>Pseudoxanthomonas composti sp. nov., isolated from compost.</title>
        <authorList>
            <person name="Yang G."/>
        </authorList>
    </citation>
    <scope>NUCLEOTIDE SEQUENCE [LARGE SCALE GENOMIC DNA]</scope>
    <source>
        <strain evidence="8 9">GSS15</strain>
    </source>
</reference>
<dbReference type="GO" id="GO:0004252">
    <property type="term" value="F:serine-type endopeptidase activity"/>
    <property type="evidence" value="ECO:0007669"/>
    <property type="project" value="UniProtKB-UniRule"/>
</dbReference>
<evidence type="ECO:0000256" key="2">
    <source>
        <dbReference type="ARBA" id="ARBA00022670"/>
    </source>
</evidence>
<dbReference type="RefSeq" id="WP_129469369.1">
    <property type="nucleotide sequence ID" value="NZ_SAWZ01000001.1"/>
</dbReference>
<dbReference type="Pfam" id="PF00395">
    <property type="entry name" value="SLH"/>
    <property type="match status" value="1"/>
</dbReference>
<keyword evidence="6" id="KW-0732">Signal</keyword>
<dbReference type="EMBL" id="SAWZ01000001">
    <property type="protein sequence ID" value="RXR08477.1"/>
    <property type="molecule type" value="Genomic_DNA"/>
</dbReference>
<dbReference type="PANTHER" id="PTHR43806:SF65">
    <property type="entry name" value="SERINE PROTEASE APRX"/>
    <property type="match status" value="1"/>
</dbReference>
<dbReference type="Pfam" id="PF00082">
    <property type="entry name" value="Peptidase_S8"/>
    <property type="match status" value="1"/>
</dbReference>
<comment type="caution">
    <text evidence="8">The sequence shown here is derived from an EMBL/GenBank/DDBJ whole genome shotgun (WGS) entry which is preliminary data.</text>
</comment>
<sequence length="828" mass="85947">MSQFRPVLALSVCAVLGAMGAFSSAHAAARLDEQLQSKMAKAAADAPLEVVITYKQSGAPSAAQLSVLKSLGITQGVAMRKLPIAGALATPSEIKALAARDDVASIYYNAPVKFYDAEAREISGVERAYDNPGDFNRAVPYSGRGVGVLINDSGIDGTNKDVAYGSRVVQNVLANTNLASFDSMLPITYVENVPNTDLGSGHGTHCAGIVGGTGAQSNGTYRGVAPGASLVGYGSGGVVLILDAVGGLDYALVHQFSFKDPIRVVNNSWGSSGKFDPTNPVSVSTYEMYKHGIVNVFAAGNDGPSEDTHNPYAQAPWVISVAAGEKDGVLTGFSSRGKQGESGTFTMPDGKQWTYFNEPTVTAPGVDIIAARASTGALPPLAAQDDVANLSPAQLPYYTTMSGTSMAAPHVAGIVALMLEANPDLNPAQVKDILERTATNIPGRAYWEAGAGYVNAYAALQEAAKLRTGYGSTVNSYKEFNSNALLSKGSSQPFEVLFTPVGEPQYQTFEVGDNVAWVKATATMTGPTGAVVLTDPDGERYGSSIALPLLGSTVSASAPGKKGTWKVSISGIGSIGGVAVDPLRLTNGVSAPGLVSGTIEFTNSAGFSGLKDVPAASAYRGAVEYAVTNRLMDGSSNGNFRPNDALTRAELAQYLVMGAGVRQWLPASGKASFSGLSTKDPSYAAAEAVVAKGAVLRDLSQTQAGVMGLVNGNFKPADKVTKLQLAYSLVQSLGLQDTALGFNGTLSVSYNGKQLPIEDVASIPVSLRGYVQSALDNGILNARYTVTQGPTDLQPTLHAYFDPSSIVTRGAYAVTAGRFLDTNRLAED</sequence>
<dbReference type="InterPro" id="IPR022398">
    <property type="entry name" value="Peptidase_S8_His-AS"/>
</dbReference>
<dbReference type="InterPro" id="IPR050131">
    <property type="entry name" value="Peptidase_S8_subtilisin-like"/>
</dbReference>
<organism evidence="8 9">
    <name type="scientific">Pseudoxanthomonas composti</name>
    <dbReference type="NCBI Taxonomy" id="2137479"/>
    <lineage>
        <taxon>Bacteria</taxon>
        <taxon>Pseudomonadati</taxon>
        <taxon>Pseudomonadota</taxon>
        <taxon>Gammaproteobacteria</taxon>
        <taxon>Lysobacterales</taxon>
        <taxon>Lysobacteraceae</taxon>
        <taxon>Pseudoxanthomonas</taxon>
    </lineage>
</organism>
<dbReference type="PROSITE" id="PS00138">
    <property type="entry name" value="SUBTILASE_SER"/>
    <property type="match status" value="1"/>
</dbReference>
<evidence type="ECO:0000256" key="1">
    <source>
        <dbReference type="ARBA" id="ARBA00011073"/>
    </source>
</evidence>
<keyword evidence="3 5" id="KW-0378">Hydrolase</keyword>
<evidence type="ECO:0000256" key="5">
    <source>
        <dbReference type="PROSITE-ProRule" id="PRU01240"/>
    </source>
</evidence>
<dbReference type="InterPro" id="IPR036852">
    <property type="entry name" value="Peptidase_S8/S53_dom_sf"/>
</dbReference>
<evidence type="ECO:0000256" key="4">
    <source>
        <dbReference type="ARBA" id="ARBA00022825"/>
    </source>
</evidence>
<dbReference type="GO" id="GO:0006508">
    <property type="term" value="P:proteolysis"/>
    <property type="evidence" value="ECO:0007669"/>
    <property type="project" value="UniProtKB-KW"/>
</dbReference>
<dbReference type="PANTHER" id="PTHR43806">
    <property type="entry name" value="PEPTIDASE S8"/>
    <property type="match status" value="1"/>
</dbReference>
<feature type="active site" description="Charge relay system" evidence="5">
    <location>
        <position position="202"/>
    </location>
</feature>
<dbReference type="PROSITE" id="PS51272">
    <property type="entry name" value="SLH"/>
    <property type="match status" value="1"/>
</dbReference>
<evidence type="ECO:0000259" key="7">
    <source>
        <dbReference type="PROSITE" id="PS51272"/>
    </source>
</evidence>
<gene>
    <name evidence="8" type="ORF">EPA99_01230</name>
</gene>